<proteinExistence type="predicted"/>
<comment type="caution">
    <text evidence="3">The sequence shown here is derived from an EMBL/GenBank/DDBJ whole genome shotgun (WGS) entry which is preliminary data.</text>
</comment>
<evidence type="ECO:0000313" key="3">
    <source>
        <dbReference type="EMBL" id="KKW29707.1"/>
    </source>
</evidence>
<evidence type="ECO:0000313" key="4">
    <source>
        <dbReference type="Proteomes" id="UP000034846"/>
    </source>
</evidence>
<dbReference type="PATRIC" id="fig|1618989.3.peg.526"/>
<gene>
    <name evidence="3" type="ORF">UY72_C0035G0007</name>
</gene>
<accession>A0A0G1ZNI2</accession>
<dbReference type="AlphaFoldDB" id="A0A0G1ZNI2"/>
<dbReference type="InterPro" id="IPR008613">
    <property type="entry name" value="Excalibur_Ca-bd_domain"/>
</dbReference>
<organism evidence="3 4">
    <name type="scientific">Candidatus Uhrbacteria bacterium GW2011_GWD2_52_7</name>
    <dbReference type="NCBI Taxonomy" id="1618989"/>
    <lineage>
        <taxon>Bacteria</taxon>
        <taxon>Candidatus Uhriibacteriota</taxon>
    </lineage>
</organism>
<evidence type="ECO:0000259" key="2">
    <source>
        <dbReference type="Pfam" id="PF05901"/>
    </source>
</evidence>
<protein>
    <submittedName>
        <fullName evidence="3">Conserved hypothetical secreted protein</fullName>
    </submittedName>
</protein>
<dbReference type="Pfam" id="PF05901">
    <property type="entry name" value="Excalibur"/>
    <property type="match status" value="1"/>
</dbReference>
<reference evidence="3 4" key="1">
    <citation type="journal article" date="2015" name="Nature">
        <title>rRNA introns, odd ribosomes, and small enigmatic genomes across a large radiation of phyla.</title>
        <authorList>
            <person name="Brown C.T."/>
            <person name="Hug L.A."/>
            <person name="Thomas B.C."/>
            <person name="Sharon I."/>
            <person name="Castelle C.J."/>
            <person name="Singh A."/>
            <person name="Wilkins M.J."/>
            <person name="Williams K.H."/>
            <person name="Banfield J.F."/>
        </authorList>
    </citation>
    <scope>NUCLEOTIDE SEQUENCE [LARGE SCALE GENOMIC DNA]</scope>
</reference>
<name>A0A0G1ZNI2_9BACT</name>
<dbReference type="Proteomes" id="UP000034846">
    <property type="component" value="Unassembled WGS sequence"/>
</dbReference>
<sequence>MAVVLLVGAGCTSSETFPVMPSTDIQEQESRTSQSSRADDKDSSCDPYYSGCVPIASDVDCAGGSGNGPAYVNGPVRVVGSDKYDLDRDGDGIACE</sequence>
<feature type="domain" description="Excalibur calcium-binding" evidence="2">
    <location>
        <begin position="86"/>
        <end position="96"/>
    </location>
</feature>
<evidence type="ECO:0000256" key="1">
    <source>
        <dbReference type="SAM" id="MobiDB-lite"/>
    </source>
</evidence>
<dbReference type="EMBL" id="LCRD01000035">
    <property type="protein sequence ID" value="KKW29707.1"/>
    <property type="molecule type" value="Genomic_DNA"/>
</dbReference>
<feature type="region of interest" description="Disordered" evidence="1">
    <location>
        <begin position="17"/>
        <end position="45"/>
    </location>
</feature>